<dbReference type="PANTHER" id="PTHR10302">
    <property type="entry name" value="SINGLE-STRANDED DNA-BINDING PROTEIN"/>
    <property type="match status" value="1"/>
</dbReference>
<dbReference type="Pfam" id="PF00436">
    <property type="entry name" value="SSB"/>
    <property type="match status" value="1"/>
</dbReference>
<evidence type="ECO:0000313" key="6">
    <source>
        <dbReference type="Proteomes" id="UP000447355"/>
    </source>
</evidence>
<dbReference type="PIRSF" id="PIRSF002070">
    <property type="entry name" value="SSB"/>
    <property type="match status" value="1"/>
</dbReference>
<protein>
    <recommendedName>
        <fullName evidence="2 3">Single-stranded DNA-binding protein</fullName>
        <shortName evidence="2">SSB</shortName>
    </recommendedName>
</protein>
<dbReference type="CDD" id="cd04496">
    <property type="entry name" value="SSB_OBF"/>
    <property type="match status" value="1"/>
</dbReference>
<dbReference type="GO" id="GO:0003697">
    <property type="term" value="F:single-stranded DNA binding"/>
    <property type="evidence" value="ECO:0007669"/>
    <property type="project" value="UniProtKB-UniRule"/>
</dbReference>
<dbReference type="GO" id="GO:0006260">
    <property type="term" value="P:DNA replication"/>
    <property type="evidence" value="ECO:0007669"/>
    <property type="project" value="InterPro"/>
</dbReference>
<dbReference type="AlphaFoldDB" id="A0A845GCZ9"/>
<comment type="caution">
    <text evidence="5">The sequence shown here is derived from an EMBL/GenBank/DDBJ whole genome shotgun (WGS) entry which is preliminary data.</text>
</comment>
<proteinExistence type="inferred from homology"/>
<feature type="region of interest" description="Disordered" evidence="4">
    <location>
        <begin position="107"/>
        <end position="155"/>
    </location>
</feature>
<evidence type="ECO:0000256" key="3">
    <source>
        <dbReference type="PIRNR" id="PIRNR002070"/>
    </source>
</evidence>
<feature type="compositionally biased region" description="Pro residues" evidence="4">
    <location>
        <begin position="117"/>
        <end position="126"/>
    </location>
</feature>
<dbReference type="EMBL" id="WWCX01000001">
    <property type="protein sequence ID" value="MYM92493.1"/>
    <property type="molecule type" value="Genomic_DNA"/>
</dbReference>
<accession>A0A845GCZ9</accession>
<reference evidence="5" key="1">
    <citation type="submission" date="2019-12" db="EMBL/GenBank/DDBJ databases">
        <title>Novel species isolated from a subtropical stream in China.</title>
        <authorList>
            <person name="Lu H."/>
        </authorList>
    </citation>
    <scope>NUCLEOTIDE SEQUENCE [LARGE SCALE GENOMIC DNA]</scope>
    <source>
        <strain evidence="5">FT81W</strain>
    </source>
</reference>
<dbReference type="SUPFAM" id="SSF50249">
    <property type="entry name" value="Nucleic acid-binding proteins"/>
    <property type="match status" value="1"/>
</dbReference>
<evidence type="ECO:0000313" key="5">
    <source>
        <dbReference type="EMBL" id="MYM92493.1"/>
    </source>
</evidence>
<dbReference type="HAMAP" id="MF_00984">
    <property type="entry name" value="SSB"/>
    <property type="match status" value="1"/>
</dbReference>
<name>A0A845GCZ9_9BURK</name>
<dbReference type="InterPro" id="IPR012340">
    <property type="entry name" value="NA-bd_OB-fold"/>
</dbReference>
<evidence type="ECO:0000256" key="4">
    <source>
        <dbReference type="SAM" id="MobiDB-lite"/>
    </source>
</evidence>
<evidence type="ECO:0000256" key="1">
    <source>
        <dbReference type="ARBA" id="ARBA00023125"/>
    </source>
</evidence>
<dbReference type="InterPro" id="IPR011344">
    <property type="entry name" value="ssDNA-bd"/>
</dbReference>
<gene>
    <name evidence="5" type="primary">ssb</name>
    <name evidence="5" type="ORF">GTP90_01305</name>
</gene>
<dbReference type="GO" id="GO:0009295">
    <property type="term" value="C:nucleoid"/>
    <property type="evidence" value="ECO:0007669"/>
    <property type="project" value="TreeGrafter"/>
</dbReference>
<dbReference type="Proteomes" id="UP000447355">
    <property type="component" value="Unassembled WGS sequence"/>
</dbReference>
<sequence length="155" mass="17020">MASVNRVTIVGNLGQAPSVRYMTGGEAVATISVATSYMSKDRNTGAQAEHTEWHRICFFGRLAEIVDLYLKKGSCVYVEGRLQTRKFTDKDGVEKYVTEIIGQEMQMLGHSQDAPADEPPAQPQPTPSARRPAPAPRPFVHSADEGRAVESAWDE</sequence>
<keyword evidence="1 2" id="KW-0238">DNA-binding</keyword>
<dbReference type="PANTHER" id="PTHR10302:SF27">
    <property type="entry name" value="SINGLE-STRANDED DNA-BINDING PROTEIN"/>
    <property type="match status" value="1"/>
</dbReference>
<dbReference type="InterPro" id="IPR000424">
    <property type="entry name" value="Primosome_PriB/ssb"/>
</dbReference>
<dbReference type="PROSITE" id="PS50935">
    <property type="entry name" value="SSB"/>
    <property type="match status" value="1"/>
</dbReference>
<dbReference type="NCBIfam" id="TIGR00621">
    <property type="entry name" value="ssb"/>
    <property type="match status" value="1"/>
</dbReference>
<organism evidence="5 6">
    <name type="scientific">Duganella vulcania</name>
    <dbReference type="NCBI Taxonomy" id="2692166"/>
    <lineage>
        <taxon>Bacteria</taxon>
        <taxon>Pseudomonadati</taxon>
        <taxon>Pseudomonadota</taxon>
        <taxon>Betaproteobacteria</taxon>
        <taxon>Burkholderiales</taxon>
        <taxon>Oxalobacteraceae</taxon>
        <taxon>Telluria group</taxon>
        <taxon>Duganella</taxon>
    </lineage>
</organism>
<evidence type="ECO:0000256" key="2">
    <source>
        <dbReference type="HAMAP-Rule" id="MF_00984"/>
    </source>
</evidence>
<dbReference type="RefSeq" id="WP_161081758.1">
    <property type="nucleotide sequence ID" value="NZ_WWCX01000001.1"/>
</dbReference>
<comment type="caution">
    <text evidence="2">Lacks conserved residue(s) required for the propagation of feature annotation.</text>
</comment>
<dbReference type="Gene3D" id="2.40.50.140">
    <property type="entry name" value="Nucleic acid-binding proteins"/>
    <property type="match status" value="1"/>
</dbReference>
<comment type="subunit">
    <text evidence="2">Homotetramer.</text>
</comment>